<dbReference type="AlphaFoldDB" id="A0A9E4KA32"/>
<proteinExistence type="predicted"/>
<sequence>MGFAKIVDKNFGNVLSEAFYTYVKSSSENSLYACLSWLPDSEHADYLTKDWNDIIDSDLFVGGLNDSEFDIRDEEYYFQTAISLHKLYQGGVSRIIPRQDWTYGEVYKAWPQANSFVLVKEYILGYPRYNVYNCLFSTKQPSLYSPVGAATAPVKTADGYIWRYMYSIDNAAAFKFLTSSWMPILEPISASEASDLVSGSASYDLYVSQSSATPFEVYSIETDMNDSDLYISLTDTAEKRRSVGFSDVQATDSEHNWPVKFNFKLTGKDVVSTSPVSKEDAGTSKFEVEIDYDSDRENRFAVSLTQAGSGYYGPITLEAFDSEVAVTIDEFYASVAPAGGHGADIAKELSADAVMLNIKVVPDPDEAHTKLMKGTQFNLSMLVENPIDTLTGLPGHRDFYVACHKAQMDSDAPSWMLENKFLDGGTEVKVVAVDGRDTYFIFPNYGDAYSSVSDGQTFNNTSGVNHPDDRAIAKVYDREVIFSGSKVLMAEFKEEDVFRSEDQVENLNFIIRF</sequence>
<organism evidence="1 2">
    <name type="scientific">Candidatus Thiodiazotropha taylori</name>
    <dbReference type="NCBI Taxonomy" id="2792791"/>
    <lineage>
        <taxon>Bacteria</taxon>
        <taxon>Pseudomonadati</taxon>
        <taxon>Pseudomonadota</taxon>
        <taxon>Gammaproteobacteria</taxon>
        <taxon>Chromatiales</taxon>
        <taxon>Sedimenticolaceae</taxon>
        <taxon>Candidatus Thiodiazotropha</taxon>
    </lineage>
</organism>
<dbReference type="Proteomes" id="UP000886667">
    <property type="component" value="Unassembled WGS sequence"/>
</dbReference>
<gene>
    <name evidence="1" type="ORF">JAZ07_00870</name>
</gene>
<protein>
    <submittedName>
        <fullName evidence="1">Uncharacterized protein</fullName>
    </submittedName>
</protein>
<accession>A0A9E4KA32</accession>
<dbReference type="InterPro" id="IPR036327">
    <property type="entry name" value="Gp8_sf"/>
</dbReference>
<comment type="caution">
    <text evidence="1">The sequence shown here is derived from an EMBL/GenBank/DDBJ whole genome shotgun (WGS) entry which is preliminary data.</text>
</comment>
<dbReference type="EMBL" id="JAEPCM010000016">
    <property type="protein sequence ID" value="MCG7944877.1"/>
    <property type="molecule type" value="Genomic_DNA"/>
</dbReference>
<dbReference type="Gene3D" id="2.170.290.10">
    <property type="entry name" value="baseplate structural protein gp8, domain 2"/>
    <property type="match status" value="1"/>
</dbReference>
<dbReference type="SUPFAM" id="SSF89433">
    <property type="entry name" value="Baseplate structural protein gp8"/>
    <property type="match status" value="1"/>
</dbReference>
<reference evidence="1" key="1">
    <citation type="journal article" date="2021" name="Proc. Natl. Acad. Sci. U.S.A.">
        <title>Global biogeography of chemosynthetic symbionts reveals both localized and globally distributed symbiont groups. .</title>
        <authorList>
            <person name="Osvatic J.T."/>
            <person name="Wilkins L.G.E."/>
            <person name="Leibrecht L."/>
            <person name="Leray M."/>
            <person name="Zauner S."/>
            <person name="Polzin J."/>
            <person name="Camacho Y."/>
            <person name="Gros O."/>
            <person name="van Gils J.A."/>
            <person name="Eisen J.A."/>
            <person name="Petersen J.M."/>
            <person name="Yuen B."/>
        </authorList>
    </citation>
    <scope>NUCLEOTIDE SEQUENCE</scope>
    <source>
        <strain evidence="1">MAGclacostrist064TRANS</strain>
    </source>
</reference>
<evidence type="ECO:0000313" key="1">
    <source>
        <dbReference type="EMBL" id="MCG7944877.1"/>
    </source>
</evidence>
<name>A0A9E4KA32_9GAMM</name>
<evidence type="ECO:0000313" key="2">
    <source>
        <dbReference type="Proteomes" id="UP000886667"/>
    </source>
</evidence>